<feature type="transmembrane region" description="Helical" evidence="7">
    <location>
        <begin position="20"/>
        <end position="39"/>
    </location>
</feature>
<evidence type="ECO:0000256" key="4">
    <source>
        <dbReference type="ARBA" id="ARBA00022692"/>
    </source>
</evidence>
<reference evidence="9" key="1">
    <citation type="submission" date="2009-04" db="EMBL/GenBank/DDBJ databases">
        <authorList>
            <person name="Weinstock G."/>
            <person name="Sodergren E."/>
            <person name="Clifton S."/>
            <person name="Fulton L."/>
            <person name="Fulton B."/>
            <person name="Courtney L."/>
            <person name="Fronick C."/>
            <person name="Harrison M."/>
            <person name="Strong C."/>
            <person name="Farmer C."/>
            <person name="Delahaunty K."/>
            <person name="Markovic C."/>
            <person name="Hall O."/>
            <person name="Minx P."/>
            <person name="Tomlinson C."/>
            <person name="Mitreva M."/>
            <person name="Nelson J."/>
            <person name="Hou S."/>
            <person name="Wollam A."/>
            <person name="Pepin K.H."/>
            <person name="Johnson M."/>
            <person name="Bhonagiri V."/>
            <person name="Nash W.E."/>
            <person name="Warren W."/>
            <person name="Chinwalla A."/>
            <person name="Mardis E.R."/>
            <person name="Wilson R.K."/>
        </authorList>
    </citation>
    <scope>NUCLEOTIDE SEQUENCE [LARGE SCALE GENOMIC DNA]</scope>
    <source>
        <strain evidence="9">DSM 14600</strain>
    </source>
</reference>
<comment type="subcellular location">
    <subcellularLocation>
        <location evidence="1 7">Cell membrane</location>
        <topology evidence="1 7">Multi-pass membrane protein</topology>
    </subcellularLocation>
</comment>
<dbReference type="PANTHER" id="PTHR30193:SF37">
    <property type="entry name" value="INNER MEMBRANE ABC TRANSPORTER PERMEASE PROTEIN YCJO"/>
    <property type="match status" value="1"/>
</dbReference>
<dbReference type="eggNOG" id="COG1175">
    <property type="taxonomic scope" value="Bacteria"/>
</dbReference>
<evidence type="ECO:0000259" key="8">
    <source>
        <dbReference type="PROSITE" id="PS50928"/>
    </source>
</evidence>
<dbReference type="SUPFAM" id="SSF161098">
    <property type="entry name" value="MetI-like"/>
    <property type="match status" value="1"/>
</dbReference>
<dbReference type="HOGENOM" id="CLU_016047_0_0_9"/>
<evidence type="ECO:0000256" key="5">
    <source>
        <dbReference type="ARBA" id="ARBA00022989"/>
    </source>
</evidence>
<proteinExistence type="inferred from homology"/>
<protein>
    <submittedName>
        <fullName evidence="9">ABC transporter, permease protein</fullName>
    </submittedName>
</protein>
<sequence length="304" mass="35026">MCFWKGNLMSRSKKESRMGYLFIAPVAILFAVFIVYPIVYNVAISFYEWNGIEVNRTFCGIQNYVRLFHDPIMMRSMINFVLIAVFTTLIQAFLGIIFASFFIRKIPFSKAYRILFYLPVIATPTIVGDLFSKIFETNRGNLNVFLHAIHMDFLCQQWLASSKTAMLCIIFVNIWQWTGYSMLMYYANMLTIPQDLYESAELDGANSVQRFLHITFPMLRRTHSTLVILGVLGALKCFDLPYVLTRGGPAHATETFSTYLYTQSFNHFRQGMASAIAVVMLIIALIVTFIQLRIYIRQDKEAQG</sequence>
<dbReference type="SUPFAM" id="SSF160964">
    <property type="entry name" value="MalF N-terminal region-like"/>
    <property type="match status" value="1"/>
</dbReference>
<feature type="transmembrane region" description="Helical" evidence="7">
    <location>
        <begin position="114"/>
        <end position="135"/>
    </location>
</feature>
<dbReference type="STRING" id="626523.GCWU000342_02125"/>
<dbReference type="AlphaFoldDB" id="C4GDF2"/>
<dbReference type="InterPro" id="IPR035906">
    <property type="entry name" value="MetI-like_sf"/>
</dbReference>
<dbReference type="GO" id="GO:0005886">
    <property type="term" value="C:plasma membrane"/>
    <property type="evidence" value="ECO:0007669"/>
    <property type="project" value="UniProtKB-SubCell"/>
</dbReference>
<dbReference type="PROSITE" id="PS50928">
    <property type="entry name" value="ABC_TM1"/>
    <property type="match status" value="1"/>
</dbReference>
<feature type="transmembrane region" description="Helical" evidence="7">
    <location>
        <begin position="226"/>
        <end position="244"/>
    </location>
</feature>
<keyword evidence="4 7" id="KW-0812">Transmembrane</keyword>
<evidence type="ECO:0000256" key="3">
    <source>
        <dbReference type="ARBA" id="ARBA00022475"/>
    </source>
</evidence>
<name>C4GDF2_9FIRM</name>
<dbReference type="EMBL" id="ACIP02000007">
    <property type="protein sequence ID" value="EEP27431.1"/>
    <property type="molecule type" value="Genomic_DNA"/>
</dbReference>
<feature type="domain" description="ABC transmembrane type-1" evidence="8">
    <location>
        <begin position="77"/>
        <end position="291"/>
    </location>
</feature>
<evidence type="ECO:0000256" key="7">
    <source>
        <dbReference type="RuleBase" id="RU363032"/>
    </source>
</evidence>
<dbReference type="Pfam" id="PF00528">
    <property type="entry name" value="BPD_transp_1"/>
    <property type="match status" value="1"/>
</dbReference>
<dbReference type="InterPro" id="IPR000515">
    <property type="entry name" value="MetI-like"/>
</dbReference>
<gene>
    <name evidence="9" type="ORF">GCWU000342_02125</name>
</gene>
<dbReference type="InterPro" id="IPR051393">
    <property type="entry name" value="ABC_transporter_permease"/>
</dbReference>
<keyword evidence="3" id="KW-1003">Cell membrane</keyword>
<evidence type="ECO:0000313" key="9">
    <source>
        <dbReference type="EMBL" id="EEP27431.1"/>
    </source>
</evidence>
<evidence type="ECO:0000256" key="2">
    <source>
        <dbReference type="ARBA" id="ARBA00022448"/>
    </source>
</evidence>
<evidence type="ECO:0000256" key="1">
    <source>
        <dbReference type="ARBA" id="ARBA00004651"/>
    </source>
</evidence>
<comment type="caution">
    <text evidence="9">The sequence shown here is derived from an EMBL/GenBank/DDBJ whole genome shotgun (WGS) entry which is preliminary data.</text>
</comment>
<keyword evidence="10" id="KW-1185">Reference proteome</keyword>
<evidence type="ECO:0000313" key="10">
    <source>
        <dbReference type="Proteomes" id="UP000003494"/>
    </source>
</evidence>
<dbReference type="CDD" id="cd06261">
    <property type="entry name" value="TM_PBP2"/>
    <property type="match status" value="1"/>
</dbReference>
<keyword evidence="5 7" id="KW-1133">Transmembrane helix</keyword>
<organism evidence="9 10">
    <name type="scientific">Shuttleworthella satelles DSM 14600</name>
    <dbReference type="NCBI Taxonomy" id="626523"/>
    <lineage>
        <taxon>Bacteria</taxon>
        <taxon>Bacillati</taxon>
        <taxon>Bacillota</taxon>
        <taxon>Clostridia</taxon>
        <taxon>Lachnospirales</taxon>
        <taxon>Lachnospiraceae</taxon>
        <taxon>Shuttleworthella</taxon>
    </lineage>
</organism>
<dbReference type="Gene3D" id="1.10.3720.10">
    <property type="entry name" value="MetI-like"/>
    <property type="match status" value="1"/>
</dbReference>
<accession>C4GDF2</accession>
<evidence type="ECO:0000256" key="6">
    <source>
        <dbReference type="ARBA" id="ARBA00023136"/>
    </source>
</evidence>
<feature type="transmembrane region" description="Helical" evidence="7">
    <location>
        <begin position="164"/>
        <end position="187"/>
    </location>
</feature>
<feature type="transmembrane region" description="Helical" evidence="7">
    <location>
        <begin position="77"/>
        <end position="102"/>
    </location>
</feature>
<dbReference type="Proteomes" id="UP000003494">
    <property type="component" value="Unassembled WGS sequence"/>
</dbReference>
<dbReference type="PANTHER" id="PTHR30193">
    <property type="entry name" value="ABC TRANSPORTER PERMEASE PROTEIN"/>
    <property type="match status" value="1"/>
</dbReference>
<comment type="similarity">
    <text evidence="7">Belongs to the binding-protein-dependent transport system permease family.</text>
</comment>
<dbReference type="GO" id="GO:0055085">
    <property type="term" value="P:transmembrane transport"/>
    <property type="evidence" value="ECO:0007669"/>
    <property type="project" value="InterPro"/>
</dbReference>
<keyword evidence="2 7" id="KW-0813">Transport</keyword>
<feature type="transmembrane region" description="Helical" evidence="7">
    <location>
        <begin position="272"/>
        <end position="296"/>
    </location>
</feature>
<keyword evidence="6 7" id="KW-0472">Membrane</keyword>